<feature type="region of interest" description="Disordered" evidence="1">
    <location>
        <begin position="96"/>
        <end position="148"/>
    </location>
</feature>
<accession>A0A1F5FV18</accession>
<reference evidence="2 3" key="1">
    <citation type="journal article" date="2016" name="Nat. Commun.">
        <title>Thousands of microbial genomes shed light on interconnected biogeochemical processes in an aquifer system.</title>
        <authorList>
            <person name="Anantharaman K."/>
            <person name="Brown C.T."/>
            <person name="Hug L.A."/>
            <person name="Sharon I."/>
            <person name="Castelle C.J."/>
            <person name="Probst A.J."/>
            <person name="Thomas B.C."/>
            <person name="Singh A."/>
            <person name="Wilkins M.J."/>
            <person name="Karaoz U."/>
            <person name="Brodie E.L."/>
            <person name="Williams K.H."/>
            <person name="Hubbard S.S."/>
            <person name="Banfield J.F."/>
        </authorList>
    </citation>
    <scope>NUCLEOTIDE SEQUENCE [LARGE SCALE GENOMIC DNA]</scope>
</reference>
<comment type="caution">
    <text evidence="2">The sequence shown here is derived from an EMBL/GenBank/DDBJ whole genome shotgun (WGS) entry which is preliminary data.</text>
</comment>
<feature type="region of interest" description="Disordered" evidence="1">
    <location>
        <begin position="43"/>
        <end position="75"/>
    </location>
</feature>
<protein>
    <submittedName>
        <fullName evidence="2">Uncharacterized protein</fullName>
    </submittedName>
</protein>
<dbReference type="Proteomes" id="UP000179237">
    <property type="component" value="Unassembled WGS sequence"/>
</dbReference>
<evidence type="ECO:0000256" key="1">
    <source>
        <dbReference type="SAM" id="MobiDB-lite"/>
    </source>
</evidence>
<evidence type="ECO:0000313" key="2">
    <source>
        <dbReference type="EMBL" id="OGD83458.1"/>
    </source>
</evidence>
<feature type="compositionally biased region" description="Basic and acidic residues" evidence="1">
    <location>
        <begin position="52"/>
        <end position="75"/>
    </location>
</feature>
<organism evidence="2 3">
    <name type="scientific">Candidatus Collierbacteria bacterium RIFOXYD1_FULL_40_9</name>
    <dbReference type="NCBI Taxonomy" id="1817731"/>
    <lineage>
        <taxon>Bacteria</taxon>
        <taxon>Candidatus Collieribacteriota</taxon>
    </lineage>
</organism>
<name>A0A1F5FV18_9BACT</name>
<gene>
    <name evidence="2" type="ORF">A2572_04950</name>
</gene>
<sequence>MNGRLGGVGKQIGSDLFELGKSVVKGVGKVAGDTVNDSIEQILSAPVGVTSTEDKEQKKRQQEQAKQQKDLEKKQIEKRQFQEVRGQLEEYIQHKKQVEAQRAQEQRQQEQEDKQKEGFEKQKKDSFLKQLMKRLAGSSHGETDRQKE</sequence>
<feature type="compositionally biased region" description="Basic and acidic residues" evidence="1">
    <location>
        <begin position="96"/>
        <end position="127"/>
    </location>
</feature>
<proteinExistence type="predicted"/>
<dbReference type="AlphaFoldDB" id="A0A1F5FV18"/>
<evidence type="ECO:0000313" key="3">
    <source>
        <dbReference type="Proteomes" id="UP000179237"/>
    </source>
</evidence>
<dbReference type="EMBL" id="MFAQ01000016">
    <property type="protein sequence ID" value="OGD83458.1"/>
    <property type="molecule type" value="Genomic_DNA"/>
</dbReference>